<reference evidence="2" key="1">
    <citation type="submission" date="2013-07" db="EMBL/GenBank/DDBJ databases">
        <title>The genome of an arbuscular mycorrhizal fungus provides insights into the evolution of the oldest plant symbiosis.</title>
        <authorList>
            <consortium name="DOE Joint Genome Institute"/>
            <person name="Tisserant E."/>
            <person name="Malbreil M."/>
            <person name="Kuo A."/>
            <person name="Kohler A."/>
            <person name="Symeonidi A."/>
            <person name="Balestrini R."/>
            <person name="Charron P."/>
            <person name="Duensing N."/>
            <person name="Frei-dit-Frey N."/>
            <person name="Gianinazzi-Pearson V."/>
            <person name="Gilbert B."/>
            <person name="Handa Y."/>
            <person name="Hijri M."/>
            <person name="Kaul R."/>
            <person name="Kawaguchi M."/>
            <person name="Krajinski F."/>
            <person name="Lammers P."/>
            <person name="Lapierre D."/>
            <person name="Masclaux F.G."/>
            <person name="Murat C."/>
            <person name="Morin E."/>
            <person name="Ndikumana S."/>
            <person name="Pagni M."/>
            <person name="Petitpierre D."/>
            <person name="Requena N."/>
            <person name="Rosikiewicz P."/>
            <person name="Riley R."/>
            <person name="Saito K."/>
            <person name="San Clemente H."/>
            <person name="Shapiro H."/>
            <person name="van Tuinen D."/>
            <person name="Becard G."/>
            <person name="Bonfante P."/>
            <person name="Paszkowski U."/>
            <person name="Shachar-Hill Y."/>
            <person name="Young J.P."/>
            <person name="Sanders I.R."/>
            <person name="Henrissat B."/>
            <person name="Rensing S.A."/>
            <person name="Grigoriev I.V."/>
            <person name="Corradi N."/>
            <person name="Roux C."/>
            <person name="Martin F."/>
        </authorList>
    </citation>
    <scope>NUCLEOTIDE SEQUENCE</scope>
    <source>
        <strain evidence="2">DAOM 197198</strain>
    </source>
</reference>
<dbReference type="EMBL" id="KI274740">
    <property type="protein sequence ID" value="ESA23481.1"/>
    <property type="molecule type" value="Genomic_DNA"/>
</dbReference>
<dbReference type="CDD" id="cd00885">
    <property type="entry name" value="cinA"/>
    <property type="match status" value="1"/>
</dbReference>
<dbReference type="InterPro" id="IPR001453">
    <property type="entry name" value="MoaB/Mog_dom"/>
</dbReference>
<dbReference type="PANTHER" id="PTHR47675:SF1">
    <property type="entry name" value="MOLYBDOPTERIN BINDING DOMAIN PROTEIN (AFU_ORTHOLOGUE AFUA_5G11210)"/>
    <property type="match status" value="1"/>
</dbReference>
<sequence>MSLRISFNLFFRSRLKFDQLYQNSIIRNTIISSLIINSNLNHYKRFHATSYVIMSQSETFQKEKNEEVNKDKKIGDGDKYTFPITPIEDFKDKPYPKTAACLIIGDEILNGKTVDTNSSTFAKYCFEHGIDLKRIEVIPDEEDTIIQSVKYLSNNFDFVITSGGIGPTHDDITYPSIAKAFNLPLKQHQLTYDRMNDFAKNIPAISKYMKPDPGHEAIEASKRMSLFPDPSTVIYPDEKLWVPIVIVNKNVHILPGIPRLFKSLLFNFSKYLRIRQNGDKGENFYRKFVKTFQPESYIAPILTEVQGKVKDIGIKVGSYPKYTTDKRWVIIVSFLTRENNKDKVEELCKEVAEKTDGTIIDTDDVITGDYENKL</sequence>
<organism evidence="2">
    <name type="scientific">Rhizophagus irregularis (strain DAOM 181602 / DAOM 197198 / MUCL 43194)</name>
    <name type="common">Arbuscular mycorrhizal fungus</name>
    <name type="synonym">Glomus intraradices</name>
    <dbReference type="NCBI Taxonomy" id="747089"/>
    <lineage>
        <taxon>Eukaryota</taxon>
        <taxon>Fungi</taxon>
        <taxon>Fungi incertae sedis</taxon>
        <taxon>Mucoromycota</taxon>
        <taxon>Glomeromycotina</taxon>
        <taxon>Glomeromycetes</taxon>
        <taxon>Glomerales</taxon>
        <taxon>Glomeraceae</taxon>
        <taxon>Rhizophagus</taxon>
    </lineage>
</organism>
<dbReference type="HOGENOM" id="CLU_030805_0_0_1"/>
<dbReference type="GO" id="GO:0047884">
    <property type="term" value="F:FAD diphosphatase activity"/>
    <property type="evidence" value="ECO:0007669"/>
    <property type="project" value="TreeGrafter"/>
</dbReference>
<name>U9V6H4_RHIID</name>
<dbReference type="InterPro" id="IPR036425">
    <property type="entry name" value="MoaB/Mog-like_dom_sf"/>
</dbReference>
<dbReference type="PANTHER" id="PTHR47675">
    <property type="entry name" value="MOLYBDOPTERIN BINDING DOMAIN PROTEIN (AFU_ORTHOLOGUE AFUA_5G11210)"/>
    <property type="match status" value="1"/>
</dbReference>
<dbReference type="Gene3D" id="3.40.980.10">
    <property type="entry name" value="MoaB/Mog-like domain"/>
    <property type="match status" value="1"/>
</dbReference>
<dbReference type="eggNOG" id="KOG2644">
    <property type="taxonomic scope" value="Eukaryota"/>
</dbReference>
<gene>
    <name evidence="2" type="ORF">GLOINDRAFT_106157</name>
</gene>
<feature type="domain" description="MoaB/Mog" evidence="1">
    <location>
        <begin position="100"/>
        <end position="275"/>
    </location>
</feature>
<accession>U9V6H4</accession>
<proteinExistence type="predicted"/>
<protein>
    <recommendedName>
        <fullName evidence="1">MoaB/Mog domain-containing protein</fullName>
    </recommendedName>
</protein>
<dbReference type="AlphaFoldDB" id="U9V6H4"/>
<dbReference type="GO" id="GO:0042726">
    <property type="term" value="P:flavin-containing compound metabolic process"/>
    <property type="evidence" value="ECO:0007669"/>
    <property type="project" value="TreeGrafter"/>
</dbReference>
<dbReference type="SUPFAM" id="SSF53218">
    <property type="entry name" value="Molybdenum cofactor biosynthesis proteins"/>
    <property type="match status" value="1"/>
</dbReference>
<evidence type="ECO:0000313" key="2">
    <source>
        <dbReference type="EMBL" id="ESA23481.1"/>
    </source>
</evidence>
<dbReference type="SMART" id="SM00852">
    <property type="entry name" value="MoCF_biosynth"/>
    <property type="match status" value="1"/>
</dbReference>
<evidence type="ECO:0000259" key="1">
    <source>
        <dbReference type="SMART" id="SM00852"/>
    </source>
</evidence>
<dbReference type="STRING" id="747089.U9V6H4"/>
<dbReference type="Pfam" id="PF00994">
    <property type="entry name" value="MoCF_biosynth"/>
    <property type="match status" value="1"/>
</dbReference>
<dbReference type="VEuPathDB" id="FungiDB:RhiirFUN_011472"/>